<dbReference type="AlphaFoldDB" id="A0A7J8WX79"/>
<evidence type="ECO:0000259" key="1">
    <source>
        <dbReference type="Pfam" id="PF04192"/>
    </source>
</evidence>
<reference evidence="2 3" key="1">
    <citation type="journal article" date="2019" name="Genome Biol. Evol.">
        <title>Insights into the evolution of the New World diploid cottons (Gossypium, subgenus Houzingenia) based on genome sequencing.</title>
        <authorList>
            <person name="Grover C.E."/>
            <person name="Arick M.A. 2nd"/>
            <person name="Thrash A."/>
            <person name="Conover J.L."/>
            <person name="Sanders W.S."/>
            <person name="Peterson D.G."/>
            <person name="Frelichowski J.E."/>
            <person name="Scheffler J.A."/>
            <person name="Scheffler B.E."/>
            <person name="Wendel J.F."/>
        </authorList>
    </citation>
    <scope>NUCLEOTIDE SEQUENCE [LARGE SCALE GENOMIC DNA]</scope>
    <source>
        <strain evidence="2">185</strain>
        <tissue evidence="2">Leaf</tissue>
    </source>
</reference>
<dbReference type="GO" id="GO:0034388">
    <property type="term" value="C:Pwp2p-containing subcomplex of 90S preribosome"/>
    <property type="evidence" value="ECO:0007669"/>
    <property type="project" value="TreeGrafter"/>
</dbReference>
<evidence type="ECO:0000313" key="2">
    <source>
        <dbReference type="EMBL" id="MBA0679159.1"/>
    </source>
</evidence>
<name>A0A7J8WX79_GOSAI</name>
<comment type="caution">
    <text evidence="2">The sequence shown here is derived from an EMBL/GenBank/DDBJ whole genome shotgun (WGS) entry which is preliminary data.</text>
</comment>
<keyword evidence="3" id="KW-1185">Reference proteome</keyword>
<feature type="domain" description="WDR36/Utp21 C-terminal" evidence="1">
    <location>
        <begin position="13"/>
        <end position="100"/>
    </location>
</feature>
<accession>A0A7J8WX79</accession>
<evidence type="ECO:0000313" key="3">
    <source>
        <dbReference type="Proteomes" id="UP000593577"/>
    </source>
</evidence>
<dbReference type="InterPro" id="IPR007319">
    <property type="entry name" value="WDR36/Utp21_C"/>
</dbReference>
<dbReference type="Pfam" id="PF04192">
    <property type="entry name" value="Utp21"/>
    <property type="match status" value="1"/>
</dbReference>
<dbReference type="GO" id="GO:0032040">
    <property type="term" value="C:small-subunit processome"/>
    <property type="evidence" value="ECO:0007669"/>
    <property type="project" value="InterPro"/>
</dbReference>
<dbReference type="PANTHER" id="PTHR22840">
    <property type="entry name" value="WD REPEAT-CONTAINING PROTEIN 36"/>
    <property type="match status" value="1"/>
</dbReference>
<proteinExistence type="predicted"/>
<organism evidence="2 3">
    <name type="scientific">Gossypium aridum</name>
    <name type="common">American cotton</name>
    <name type="synonym">Erioxylum aridum</name>
    <dbReference type="NCBI Taxonomy" id="34290"/>
    <lineage>
        <taxon>Eukaryota</taxon>
        <taxon>Viridiplantae</taxon>
        <taxon>Streptophyta</taxon>
        <taxon>Embryophyta</taxon>
        <taxon>Tracheophyta</taxon>
        <taxon>Spermatophyta</taxon>
        <taxon>Magnoliopsida</taxon>
        <taxon>eudicotyledons</taxon>
        <taxon>Gunneridae</taxon>
        <taxon>Pentapetalae</taxon>
        <taxon>rosids</taxon>
        <taxon>malvids</taxon>
        <taxon>Malvales</taxon>
        <taxon>Malvaceae</taxon>
        <taxon>Malvoideae</taxon>
        <taxon>Gossypium</taxon>
    </lineage>
</organism>
<dbReference type="EMBL" id="JABFAA010000004">
    <property type="protein sequence ID" value="MBA0679159.1"/>
    <property type="molecule type" value="Genomic_DNA"/>
</dbReference>
<sequence>MELRMLQIIDDENLEDLDGKPEMISIELLLDYFVCEISYKNNFEFIQAVIRLFLKIHGETIRRHPKLQGKAKKLLEIQSDVWQKIDTMFQRTRCMVTFLSNSQF</sequence>
<gene>
    <name evidence="2" type="ORF">Goari_010948</name>
</gene>
<dbReference type="Proteomes" id="UP000593577">
    <property type="component" value="Unassembled WGS sequence"/>
</dbReference>
<dbReference type="GO" id="GO:0006364">
    <property type="term" value="P:rRNA processing"/>
    <property type="evidence" value="ECO:0007669"/>
    <property type="project" value="InterPro"/>
</dbReference>
<protein>
    <recommendedName>
        <fullName evidence="1">WDR36/Utp21 C-terminal domain-containing protein</fullName>
    </recommendedName>
</protein>
<dbReference type="PANTHER" id="PTHR22840:SF12">
    <property type="entry name" value="WD REPEAT-CONTAINING PROTEIN 36"/>
    <property type="match status" value="1"/>
</dbReference>